<sequence length="265" mass="29300">MKRSTLMAAAGLLFTLQFSPVSANDIKSAQEAIASQNYSAALNILQPLTRDGNLDAANLLGQIFENGWGVEEDATEAERLYSIGANQGHLDSVTHLRALKNKAYAVEFKRLTPLADAGNAEAQNTLGEMYEFGKGVERNTEEAYRYYSLAADQDLVAAWHNLGRCYNFGTGVEQNYETAEQWYRQAAERGHTPSLFFLGTLYATDHGTDDAHSSDIIAFAWLKNAADLGDKTAQPIAQRLLMKLNDTEVETAKQLAETYKARYIN</sequence>
<name>A0A364NJN1_9GAMM</name>
<dbReference type="Proteomes" id="UP000250744">
    <property type="component" value="Unassembled WGS sequence"/>
</dbReference>
<keyword evidence="3" id="KW-1185">Reference proteome</keyword>
<feature type="chain" id="PRO_5017017186" evidence="1">
    <location>
        <begin position="24"/>
        <end position="265"/>
    </location>
</feature>
<dbReference type="InterPro" id="IPR006597">
    <property type="entry name" value="Sel1-like"/>
</dbReference>
<dbReference type="PANTHER" id="PTHR45011">
    <property type="entry name" value="DAP3-BINDING CELL DEATH ENHANCER 1"/>
    <property type="match status" value="1"/>
</dbReference>
<organism evidence="2 3">
    <name type="scientific">Nitrincola tibetensis</name>
    <dbReference type="NCBI Taxonomy" id="2219697"/>
    <lineage>
        <taxon>Bacteria</taxon>
        <taxon>Pseudomonadati</taxon>
        <taxon>Pseudomonadota</taxon>
        <taxon>Gammaproteobacteria</taxon>
        <taxon>Oceanospirillales</taxon>
        <taxon>Oceanospirillaceae</taxon>
        <taxon>Nitrincola</taxon>
    </lineage>
</organism>
<dbReference type="Pfam" id="PF08238">
    <property type="entry name" value="Sel1"/>
    <property type="match status" value="4"/>
</dbReference>
<dbReference type="InterPro" id="IPR052748">
    <property type="entry name" value="ISR_Activator"/>
</dbReference>
<evidence type="ECO:0000313" key="3">
    <source>
        <dbReference type="Proteomes" id="UP000250744"/>
    </source>
</evidence>
<dbReference type="EMBL" id="QKRX01000012">
    <property type="protein sequence ID" value="RAU17097.1"/>
    <property type="molecule type" value="Genomic_DNA"/>
</dbReference>
<dbReference type="InterPro" id="IPR011990">
    <property type="entry name" value="TPR-like_helical_dom_sf"/>
</dbReference>
<dbReference type="SUPFAM" id="SSF81901">
    <property type="entry name" value="HCP-like"/>
    <property type="match status" value="1"/>
</dbReference>
<dbReference type="PANTHER" id="PTHR45011:SF1">
    <property type="entry name" value="DAP3-BINDING CELL DEATH ENHANCER 1"/>
    <property type="match status" value="1"/>
</dbReference>
<evidence type="ECO:0000313" key="2">
    <source>
        <dbReference type="EMBL" id="RAU17097.1"/>
    </source>
</evidence>
<dbReference type="AlphaFoldDB" id="A0A364NJN1"/>
<dbReference type="Gene3D" id="1.25.40.10">
    <property type="entry name" value="Tetratricopeptide repeat domain"/>
    <property type="match status" value="2"/>
</dbReference>
<accession>A0A364NJN1</accession>
<dbReference type="OrthoDB" id="9204495at2"/>
<dbReference type="RefSeq" id="WP_112160003.1">
    <property type="nucleotide sequence ID" value="NZ_QKRX01000012.1"/>
</dbReference>
<proteinExistence type="predicted"/>
<reference evidence="2 3" key="1">
    <citation type="submission" date="2018-06" db="EMBL/GenBank/DDBJ databases">
        <title>Nitrincola tibetense sp. nov., isolated from Lake XuguoCo on Tibetan Plateau.</title>
        <authorList>
            <person name="Xing P."/>
        </authorList>
    </citation>
    <scope>NUCLEOTIDE SEQUENCE [LARGE SCALE GENOMIC DNA]</scope>
    <source>
        <strain evidence="3">xg18</strain>
    </source>
</reference>
<protein>
    <submittedName>
        <fullName evidence="2">Sel1 repeat family protein</fullName>
    </submittedName>
</protein>
<keyword evidence="1" id="KW-0732">Signal</keyword>
<dbReference type="SMART" id="SM00671">
    <property type="entry name" value="SEL1"/>
    <property type="match status" value="4"/>
</dbReference>
<evidence type="ECO:0000256" key="1">
    <source>
        <dbReference type="SAM" id="SignalP"/>
    </source>
</evidence>
<gene>
    <name evidence="2" type="ORF">DN062_14375</name>
</gene>
<comment type="caution">
    <text evidence="2">The sequence shown here is derived from an EMBL/GenBank/DDBJ whole genome shotgun (WGS) entry which is preliminary data.</text>
</comment>
<feature type="signal peptide" evidence="1">
    <location>
        <begin position="1"/>
        <end position="23"/>
    </location>
</feature>